<keyword evidence="3" id="KW-1185">Reference proteome</keyword>
<proteinExistence type="predicted"/>
<dbReference type="EMBL" id="JABBXH010000004">
    <property type="protein sequence ID" value="NMP32473.1"/>
    <property type="molecule type" value="Genomic_DNA"/>
</dbReference>
<accession>A0A7Y0LDD1</accession>
<dbReference type="PANTHER" id="PTHR34385:SF1">
    <property type="entry name" value="PEPTIDOGLYCAN L-ALANYL-D-GLUTAMATE ENDOPEPTIDASE CWLK"/>
    <property type="match status" value="1"/>
</dbReference>
<dbReference type="GO" id="GO:0006508">
    <property type="term" value="P:proteolysis"/>
    <property type="evidence" value="ECO:0007669"/>
    <property type="project" value="InterPro"/>
</dbReference>
<comment type="caution">
    <text evidence="2">The sequence shown here is derived from an EMBL/GenBank/DDBJ whole genome shotgun (WGS) entry which is preliminary data.</text>
</comment>
<dbReference type="CDD" id="cd14847">
    <property type="entry name" value="DD-carboxypeptidase_like"/>
    <property type="match status" value="1"/>
</dbReference>
<dbReference type="InterPro" id="IPR009045">
    <property type="entry name" value="Zn_M74/Hedgehog-like"/>
</dbReference>
<gene>
    <name evidence="2" type="ORF">HII17_12955</name>
</gene>
<protein>
    <submittedName>
        <fullName evidence="2">M15 family metallopeptidase</fullName>
    </submittedName>
</protein>
<sequence length="232" mass="26476">MTSPLTIDAEVLTGHTEKHLISLSSQHKLHTTVTSAWQKMQQDAQSDGLSLALASSFRSFERQLSIWNRKFTGQLPVFDINEQVVDITQLSESNKVKAIMLFSALPGASRHHWGTDIDVYAPNLLKEGQELQLQVWEYQDQGPMAKLSTWLQLNAGRYGFFRPYDTYRDGVSIEPWHISFAPTANQYQKSFTLDVLEQTLNNTDIEGKKTILRMLPELYKQYIINIGAFEHG</sequence>
<dbReference type="Gene3D" id="3.30.1380.10">
    <property type="match status" value="1"/>
</dbReference>
<dbReference type="AlphaFoldDB" id="A0A7Y0LDD1"/>
<dbReference type="Proteomes" id="UP000568664">
    <property type="component" value="Unassembled WGS sequence"/>
</dbReference>
<feature type="domain" description="D-alanyl-D-alanine carboxypeptidase-like core" evidence="1">
    <location>
        <begin position="26"/>
        <end position="182"/>
    </location>
</feature>
<organism evidence="2 3">
    <name type="scientific">Thalassotalea algicola</name>
    <dbReference type="NCBI Taxonomy" id="2716224"/>
    <lineage>
        <taxon>Bacteria</taxon>
        <taxon>Pseudomonadati</taxon>
        <taxon>Pseudomonadota</taxon>
        <taxon>Gammaproteobacteria</taxon>
        <taxon>Alteromonadales</taxon>
        <taxon>Colwelliaceae</taxon>
        <taxon>Thalassotalea</taxon>
    </lineage>
</organism>
<dbReference type="PANTHER" id="PTHR34385">
    <property type="entry name" value="D-ALANYL-D-ALANINE CARBOXYPEPTIDASE"/>
    <property type="match status" value="1"/>
</dbReference>
<reference evidence="2 3" key="1">
    <citation type="submission" date="2020-04" db="EMBL/GenBank/DDBJ databases">
        <title>Thalassotalea sp. M1531, isolated from the surface of marine red alga.</title>
        <authorList>
            <person name="Pang L."/>
            <person name="Lu D.-C."/>
        </authorList>
    </citation>
    <scope>NUCLEOTIDE SEQUENCE [LARGE SCALE GENOMIC DNA]</scope>
    <source>
        <strain evidence="2 3">M1531</strain>
    </source>
</reference>
<evidence type="ECO:0000259" key="1">
    <source>
        <dbReference type="Pfam" id="PF02557"/>
    </source>
</evidence>
<dbReference type="SUPFAM" id="SSF55166">
    <property type="entry name" value="Hedgehog/DD-peptidase"/>
    <property type="match status" value="1"/>
</dbReference>
<dbReference type="Pfam" id="PF02557">
    <property type="entry name" value="VanY"/>
    <property type="match status" value="1"/>
</dbReference>
<dbReference type="InterPro" id="IPR003709">
    <property type="entry name" value="VanY-like_core_dom"/>
</dbReference>
<name>A0A7Y0LDD1_9GAMM</name>
<dbReference type="InterPro" id="IPR052179">
    <property type="entry name" value="DD-CPase-like"/>
</dbReference>
<evidence type="ECO:0000313" key="2">
    <source>
        <dbReference type="EMBL" id="NMP32473.1"/>
    </source>
</evidence>
<dbReference type="GO" id="GO:0008233">
    <property type="term" value="F:peptidase activity"/>
    <property type="evidence" value="ECO:0007669"/>
    <property type="project" value="InterPro"/>
</dbReference>
<evidence type="ECO:0000313" key="3">
    <source>
        <dbReference type="Proteomes" id="UP000568664"/>
    </source>
</evidence>